<comment type="cofactor">
    <cofactor evidence="1">
        <name>Mg(2+)</name>
        <dbReference type="ChEBI" id="CHEBI:18420"/>
    </cofactor>
</comment>
<evidence type="ECO:0000256" key="7">
    <source>
        <dbReference type="ARBA" id="ARBA00022692"/>
    </source>
</evidence>
<dbReference type="PANTHER" id="PTHR21528:SF0">
    <property type="entry name" value="DEHYDRODOLICHYL DIPHOSPHATE SYNTHASE COMPLEX SUBUNIT NUS1"/>
    <property type="match status" value="1"/>
</dbReference>
<keyword evidence="10" id="KW-1133">Transmembrane helix</keyword>
<dbReference type="GO" id="GO:0045547">
    <property type="term" value="F:ditrans,polycis-polyprenyl diphosphate synthase [(2E,6E)-farnesyl diphosphate specific] activity"/>
    <property type="evidence" value="ECO:0007669"/>
    <property type="project" value="UniProtKB-EC"/>
</dbReference>
<evidence type="ECO:0000256" key="11">
    <source>
        <dbReference type="ARBA" id="ARBA00023136"/>
    </source>
</evidence>
<dbReference type="AlphaFoldDB" id="A0A2L2YC77"/>
<comment type="similarity">
    <text evidence="4">Belongs to the UPP synthase family.</text>
</comment>
<keyword evidence="8" id="KW-0256">Endoplasmic reticulum</keyword>
<dbReference type="PANTHER" id="PTHR21528">
    <property type="entry name" value="DEHYDRODOLICHYL DIPHOSPHATE SYNTHASE COMPLEX SUBUNIT NUS1"/>
    <property type="match status" value="1"/>
</dbReference>
<evidence type="ECO:0000256" key="8">
    <source>
        <dbReference type="ARBA" id="ARBA00022824"/>
    </source>
</evidence>
<dbReference type="GO" id="GO:0005789">
    <property type="term" value="C:endoplasmic reticulum membrane"/>
    <property type="evidence" value="ECO:0007669"/>
    <property type="project" value="UniProtKB-SubCell"/>
</dbReference>
<dbReference type="InterPro" id="IPR036424">
    <property type="entry name" value="UPP_synth-like_sf"/>
</dbReference>
<dbReference type="InterPro" id="IPR038887">
    <property type="entry name" value="Nus1/NgBR"/>
</dbReference>
<dbReference type="UniPathway" id="UPA00378"/>
<reference evidence="13" key="1">
    <citation type="journal article" date="2016" name="Mol. Ecol. Resour.">
        <title>Evaluation of the impact of RNA preservation methods of spiders for de novo transcriptome assembly.</title>
        <authorList>
            <person name="Kono N."/>
            <person name="Nakamura H."/>
            <person name="Ito Y."/>
            <person name="Tomita M."/>
            <person name="Arakawa K."/>
        </authorList>
    </citation>
    <scope>NUCLEOTIDE SEQUENCE</scope>
    <source>
        <tissue evidence="13">Whole body</tissue>
    </source>
</reference>
<evidence type="ECO:0000256" key="5">
    <source>
        <dbReference type="ARBA" id="ARBA00012596"/>
    </source>
</evidence>
<dbReference type="EC" id="2.5.1.87" evidence="5"/>
<keyword evidence="6" id="KW-0808">Transferase</keyword>
<dbReference type="SUPFAM" id="SSF64005">
    <property type="entry name" value="Undecaprenyl diphosphate synthase"/>
    <property type="match status" value="1"/>
</dbReference>
<keyword evidence="7" id="KW-0812">Transmembrane</keyword>
<proteinExistence type="evidence at transcript level"/>
<dbReference type="GO" id="GO:1904423">
    <property type="term" value="C:dehydrodolichyl diphosphate synthase complex"/>
    <property type="evidence" value="ECO:0007669"/>
    <property type="project" value="InterPro"/>
</dbReference>
<dbReference type="OrthoDB" id="19639at2759"/>
<evidence type="ECO:0000256" key="9">
    <source>
        <dbReference type="ARBA" id="ARBA00022842"/>
    </source>
</evidence>
<sequence>MFHRIILYVIHKCIDTFFFLQLLFREINSLVQYSLSLFPEFLKFYKSTTDFNCKRLPTHLGIIICEDKISFSDVSNLIVWSFAVGIHHISIFDSSGYIKLNGNALYKEMIVKKNLILKDAAHYFDIIFSDGKSPFPYNVSIKNGHRTENVNVYLISQEDGKQQIVEAAKKVSKNIKREPDLLKNFHSLHLDQCIKGVINIPDPELVILFGLTNGLIGYLPWHIRLTEFISQLTHHGFSFEEFRKVLQRYNKCEQRFGR</sequence>
<evidence type="ECO:0000256" key="12">
    <source>
        <dbReference type="ARBA" id="ARBA00047353"/>
    </source>
</evidence>
<comment type="catalytic activity">
    <reaction evidence="12">
        <text>n isopentenyl diphosphate + (2E,6E)-farnesyl diphosphate = a di-trans,poly-cis-polyprenyl diphosphate + n diphosphate</text>
        <dbReference type="Rhea" id="RHEA:53008"/>
        <dbReference type="Rhea" id="RHEA-COMP:19494"/>
        <dbReference type="ChEBI" id="CHEBI:33019"/>
        <dbReference type="ChEBI" id="CHEBI:128769"/>
        <dbReference type="ChEBI" id="CHEBI:136960"/>
        <dbReference type="ChEBI" id="CHEBI:175763"/>
        <dbReference type="EC" id="2.5.1.87"/>
    </reaction>
</comment>
<dbReference type="Gene3D" id="3.40.1180.10">
    <property type="entry name" value="Decaprenyl diphosphate synthase-like"/>
    <property type="match status" value="1"/>
</dbReference>
<organism evidence="13">
    <name type="scientific">Parasteatoda tepidariorum</name>
    <name type="common">Common house spider</name>
    <name type="synonym">Achaearanea tepidariorum</name>
    <dbReference type="NCBI Taxonomy" id="114398"/>
    <lineage>
        <taxon>Eukaryota</taxon>
        <taxon>Metazoa</taxon>
        <taxon>Ecdysozoa</taxon>
        <taxon>Arthropoda</taxon>
        <taxon>Chelicerata</taxon>
        <taxon>Arachnida</taxon>
        <taxon>Araneae</taxon>
        <taxon>Araneomorphae</taxon>
        <taxon>Entelegynae</taxon>
        <taxon>Araneoidea</taxon>
        <taxon>Theridiidae</taxon>
        <taxon>Parasteatoda</taxon>
    </lineage>
</organism>
<protein>
    <recommendedName>
        <fullName evidence="5">ditrans,polycis-polyprenyl diphosphate synthase [(2E,6E)-farnesyldiphosphate specific]</fullName>
        <ecNumber evidence="5">2.5.1.87</ecNumber>
    </recommendedName>
</protein>
<evidence type="ECO:0000256" key="10">
    <source>
        <dbReference type="ARBA" id="ARBA00022989"/>
    </source>
</evidence>
<comment type="pathway">
    <text evidence="3">Protein modification; protein glycosylation.</text>
</comment>
<evidence type="ECO:0000313" key="13">
    <source>
        <dbReference type="EMBL" id="LAA05772.1"/>
    </source>
</evidence>
<dbReference type="EMBL" id="IAAA01011746">
    <property type="protein sequence ID" value="LAA05772.1"/>
    <property type="molecule type" value="mRNA"/>
</dbReference>
<keyword evidence="11" id="KW-0472">Membrane</keyword>
<evidence type="ECO:0000256" key="1">
    <source>
        <dbReference type="ARBA" id="ARBA00001946"/>
    </source>
</evidence>
<dbReference type="EMBL" id="IAAA01011747">
    <property type="protein sequence ID" value="LAA05774.1"/>
    <property type="molecule type" value="mRNA"/>
</dbReference>
<dbReference type="Pfam" id="PF01255">
    <property type="entry name" value="Prenyltransf"/>
    <property type="match status" value="1"/>
</dbReference>
<keyword evidence="13" id="KW-0675">Receptor</keyword>
<dbReference type="InterPro" id="IPR001441">
    <property type="entry name" value="UPP_synth-like"/>
</dbReference>
<evidence type="ECO:0000256" key="4">
    <source>
        <dbReference type="ARBA" id="ARBA00005432"/>
    </source>
</evidence>
<evidence type="ECO:0000256" key="3">
    <source>
        <dbReference type="ARBA" id="ARBA00004922"/>
    </source>
</evidence>
<evidence type="ECO:0000256" key="6">
    <source>
        <dbReference type="ARBA" id="ARBA00022679"/>
    </source>
</evidence>
<comment type="subcellular location">
    <subcellularLocation>
        <location evidence="2">Endoplasmic reticulum membrane</location>
    </subcellularLocation>
</comment>
<accession>A0A2L2YC77</accession>
<evidence type="ECO:0000256" key="2">
    <source>
        <dbReference type="ARBA" id="ARBA00004586"/>
    </source>
</evidence>
<name>A0A2L2YC77_PARTP</name>
<keyword evidence="9" id="KW-0460">Magnesium</keyword>